<dbReference type="Gene3D" id="3.90.1720.30">
    <property type="entry name" value="PPPDE domains"/>
    <property type="match status" value="1"/>
</dbReference>
<keyword evidence="2" id="KW-0645">Protease</keyword>
<dbReference type="InterPro" id="IPR008580">
    <property type="entry name" value="PPPDE_dom"/>
</dbReference>
<dbReference type="EMBL" id="UFQT01000631">
    <property type="protein sequence ID" value="SSX25909.1"/>
    <property type="molecule type" value="Genomic_DNA"/>
</dbReference>
<dbReference type="SMART" id="SM01179">
    <property type="entry name" value="DUF862"/>
    <property type="match status" value="1"/>
</dbReference>
<evidence type="ECO:0000256" key="2">
    <source>
        <dbReference type="ARBA" id="ARBA00022670"/>
    </source>
</evidence>
<dbReference type="GO" id="GO:0006508">
    <property type="term" value="P:proteolysis"/>
    <property type="evidence" value="ECO:0007669"/>
    <property type="project" value="UniProtKB-KW"/>
</dbReference>
<protein>
    <submittedName>
        <fullName evidence="7">CSON012899 protein</fullName>
    </submittedName>
</protein>
<dbReference type="GO" id="GO:0008233">
    <property type="term" value="F:peptidase activity"/>
    <property type="evidence" value="ECO:0007669"/>
    <property type="project" value="UniProtKB-KW"/>
</dbReference>
<keyword evidence="4" id="KW-1133">Transmembrane helix</keyword>
<dbReference type="PROSITE" id="PS51858">
    <property type="entry name" value="PPPDE"/>
    <property type="match status" value="1"/>
</dbReference>
<name>A0A336MAI6_CULSO</name>
<dbReference type="EMBL" id="UFQS01000631">
    <property type="protein sequence ID" value="SSX05550.1"/>
    <property type="molecule type" value="Genomic_DNA"/>
</dbReference>
<gene>
    <name evidence="7" type="primary">CSON012899</name>
</gene>
<dbReference type="InterPro" id="IPR042266">
    <property type="entry name" value="PPPDE_sf"/>
</dbReference>
<dbReference type="AlphaFoldDB" id="A0A336MAI6"/>
<proteinExistence type="inferred from homology"/>
<keyword evidence="4" id="KW-0472">Membrane</keyword>
<evidence type="ECO:0000256" key="1">
    <source>
        <dbReference type="ARBA" id="ARBA00008140"/>
    </source>
</evidence>
<evidence type="ECO:0000256" key="4">
    <source>
        <dbReference type="SAM" id="Phobius"/>
    </source>
</evidence>
<dbReference type="PROSITE" id="PS51257">
    <property type="entry name" value="PROKAR_LIPOPROTEIN"/>
    <property type="match status" value="1"/>
</dbReference>
<keyword evidence="4" id="KW-0812">Transmembrane</keyword>
<organism evidence="7">
    <name type="scientific">Culicoides sonorensis</name>
    <name type="common">Biting midge</name>
    <dbReference type="NCBI Taxonomy" id="179676"/>
    <lineage>
        <taxon>Eukaryota</taxon>
        <taxon>Metazoa</taxon>
        <taxon>Ecdysozoa</taxon>
        <taxon>Arthropoda</taxon>
        <taxon>Hexapoda</taxon>
        <taxon>Insecta</taxon>
        <taxon>Pterygota</taxon>
        <taxon>Neoptera</taxon>
        <taxon>Endopterygota</taxon>
        <taxon>Diptera</taxon>
        <taxon>Nematocera</taxon>
        <taxon>Chironomoidea</taxon>
        <taxon>Ceratopogonidae</taxon>
        <taxon>Ceratopogoninae</taxon>
        <taxon>Culicoides</taxon>
        <taxon>Monoculicoides</taxon>
    </lineage>
</organism>
<reference evidence="7" key="2">
    <citation type="submission" date="2018-07" db="EMBL/GenBank/DDBJ databases">
        <authorList>
            <person name="Quirk P.G."/>
            <person name="Krulwich T.A."/>
        </authorList>
    </citation>
    <scope>NUCLEOTIDE SEQUENCE</scope>
</reference>
<keyword evidence="3" id="KW-0378">Hydrolase</keyword>
<feature type="domain" description="PPPDE" evidence="5">
    <location>
        <begin position="1"/>
        <end position="132"/>
    </location>
</feature>
<evidence type="ECO:0000256" key="3">
    <source>
        <dbReference type="ARBA" id="ARBA00022801"/>
    </source>
</evidence>
<reference evidence="6" key="1">
    <citation type="submission" date="2018-04" db="EMBL/GenBank/DDBJ databases">
        <authorList>
            <person name="Go L.Y."/>
            <person name="Mitchell J.A."/>
        </authorList>
    </citation>
    <scope>NUCLEOTIDE SEQUENCE</scope>
    <source>
        <tissue evidence="6">Whole organism</tissue>
    </source>
</reference>
<accession>A0A336MAI6</accession>
<dbReference type="Pfam" id="PF05903">
    <property type="entry name" value="Peptidase_C97"/>
    <property type="match status" value="1"/>
</dbReference>
<comment type="similarity">
    <text evidence="1">Belongs to the DeSI family.</text>
</comment>
<evidence type="ECO:0000313" key="7">
    <source>
        <dbReference type="EMBL" id="SSX25909.1"/>
    </source>
</evidence>
<evidence type="ECO:0000259" key="5">
    <source>
        <dbReference type="PROSITE" id="PS51858"/>
    </source>
</evidence>
<feature type="transmembrane region" description="Helical" evidence="4">
    <location>
        <begin position="116"/>
        <end position="137"/>
    </location>
</feature>
<dbReference type="VEuPathDB" id="VectorBase:CSON012899"/>
<evidence type="ECO:0000313" key="6">
    <source>
        <dbReference type="EMBL" id="SSX05550.1"/>
    </source>
</evidence>
<sequence>MDHKEVILLTNSIYGCANHCAVQINDKILSYDQDGLRILKKEEYIKEKGGEKKIKRHLIGRSYKTDEEILTFAKKLSTCAFEKYDLITRNCCNFANKVTDFACQKSIPYLYNNQSWIIPLSIFIILFLSMIFIDVFVTYKNKKRHFYDPMINNAYI</sequence>